<dbReference type="Pfam" id="PF04464">
    <property type="entry name" value="Glyphos_transf"/>
    <property type="match status" value="2"/>
</dbReference>
<reference evidence="8 9" key="1">
    <citation type="submission" date="2015-11" db="EMBL/GenBank/DDBJ databases">
        <title>Genome Sequence of Bacillus simplex strain VanAntwerpen2.</title>
        <authorList>
            <person name="Couger M.B."/>
        </authorList>
    </citation>
    <scope>NUCLEOTIDE SEQUENCE [LARGE SCALE GENOMIC DNA]</scope>
    <source>
        <strain evidence="8 9">VanAntwerpen02</strain>
    </source>
</reference>
<protein>
    <recommendedName>
        <fullName evidence="7">TarS C-terminal domain-containing protein</fullName>
    </recommendedName>
</protein>
<keyword evidence="5" id="KW-0777">Teichoic acid biosynthesis</keyword>
<gene>
    <name evidence="8" type="ORF">AS888_14625</name>
</gene>
<keyword evidence="9" id="KW-1185">Reference proteome</keyword>
<keyword evidence="6" id="KW-0472">Membrane</keyword>
<dbReference type="GO" id="GO:0005886">
    <property type="term" value="C:plasma membrane"/>
    <property type="evidence" value="ECO:0007669"/>
    <property type="project" value="UniProtKB-SubCell"/>
</dbReference>
<dbReference type="PANTHER" id="PTHR37316">
    <property type="entry name" value="TEICHOIC ACID GLYCEROL-PHOSPHATE PRIMASE"/>
    <property type="match status" value="1"/>
</dbReference>
<dbReference type="InterPro" id="IPR051612">
    <property type="entry name" value="Teichoic_Acid_Biosynth"/>
</dbReference>
<evidence type="ECO:0000313" key="8">
    <source>
        <dbReference type="EMBL" id="KWW20867.1"/>
    </source>
</evidence>
<dbReference type="Gene3D" id="3.40.50.11820">
    <property type="match status" value="2"/>
</dbReference>
<dbReference type="InterPro" id="IPR007554">
    <property type="entry name" value="Glycerophosphate_synth"/>
</dbReference>
<dbReference type="PANTHER" id="PTHR37316:SF3">
    <property type="entry name" value="TEICHOIC ACID GLYCEROL-PHOSPHATE TRANSFERASE"/>
    <property type="match status" value="1"/>
</dbReference>
<accession>A0A120GQ78</accession>
<keyword evidence="3" id="KW-1003">Cell membrane</keyword>
<organism evidence="8 9">
    <name type="scientific">Peribacillus simplex</name>
    <dbReference type="NCBI Taxonomy" id="1478"/>
    <lineage>
        <taxon>Bacteria</taxon>
        <taxon>Bacillati</taxon>
        <taxon>Bacillota</taxon>
        <taxon>Bacilli</taxon>
        <taxon>Bacillales</taxon>
        <taxon>Bacillaceae</taxon>
        <taxon>Peribacillus</taxon>
    </lineage>
</organism>
<dbReference type="EMBL" id="LNNH01000012">
    <property type="protein sequence ID" value="KWW20867.1"/>
    <property type="molecule type" value="Genomic_DNA"/>
</dbReference>
<evidence type="ECO:0000256" key="2">
    <source>
        <dbReference type="ARBA" id="ARBA00010488"/>
    </source>
</evidence>
<dbReference type="InterPro" id="IPR043149">
    <property type="entry name" value="TagF_N"/>
</dbReference>
<dbReference type="InterPro" id="IPR043148">
    <property type="entry name" value="TagF_C"/>
</dbReference>
<evidence type="ECO:0000259" key="7">
    <source>
        <dbReference type="Pfam" id="PF18674"/>
    </source>
</evidence>
<evidence type="ECO:0000313" key="9">
    <source>
        <dbReference type="Proteomes" id="UP000064189"/>
    </source>
</evidence>
<evidence type="ECO:0000256" key="3">
    <source>
        <dbReference type="ARBA" id="ARBA00022475"/>
    </source>
</evidence>
<dbReference type="InterPro" id="IPR041038">
    <property type="entry name" value="TarS_C1"/>
</dbReference>
<dbReference type="RefSeq" id="WP_061141225.1">
    <property type="nucleotide sequence ID" value="NZ_LNNH01000012.1"/>
</dbReference>
<dbReference type="Pfam" id="PF18674">
    <property type="entry name" value="TarS_C1"/>
    <property type="match status" value="1"/>
</dbReference>
<dbReference type="SUPFAM" id="SSF53756">
    <property type="entry name" value="UDP-Glycosyltransferase/glycogen phosphorylase"/>
    <property type="match status" value="2"/>
</dbReference>
<evidence type="ECO:0000256" key="4">
    <source>
        <dbReference type="ARBA" id="ARBA00022679"/>
    </source>
</evidence>
<comment type="caution">
    <text evidence="8">The sequence shown here is derived from an EMBL/GenBank/DDBJ whole genome shotgun (WGS) entry which is preliminary data.</text>
</comment>
<keyword evidence="4" id="KW-0808">Transferase</keyword>
<comment type="subcellular location">
    <subcellularLocation>
        <location evidence="1">Cell membrane</location>
        <topology evidence="1">Peripheral membrane protein</topology>
    </subcellularLocation>
</comment>
<dbReference type="AlphaFoldDB" id="A0A120GQ78"/>
<dbReference type="GO" id="GO:0019350">
    <property type="term" value="P:teichoic acid biosynthetic process"/>
    <property type="evidence" value="ECO:0007669"/>
    <property type="project" value="UniProtKB-KW"/>
</dbReference>
<dbReference type="Proteomes" id="UP000064189">
    <property type="component" value="Unassembled WGS sequence"/>
</dbReference>
<sequence>MIKKLLGKRKATKTPKIKLKQVLTIGQKDNMLFIKGAFSKEHYFAKEIWIFSRDHEDKKIKIAEIAGSANFEFGINLADLIRKLEGSDPSVYDCYMKISVPVEKLSKKTILNIEHKAEYVEGSEQIHIEYPIRLGRFQETHIENLNFYSFEDNQMIFSITNKGNLSLYVNNPPKVMIKSQIEKITNKSKMLHINGQIFTKHSKVIKGEGIIRGRQSGKEYKANMSFIHNREMHIIKYGLNRYIYKMMLDLEQLVSADLQDDIYDIYMKLHLHDQEVPKLVRVGRPTTRAKLFTKKTDVRSDQTVAIVNPYYTFKASNLSLEVFNFPKESYRYLKRMMGWRRILGSFKKKKDVWLVGERTYKAQDTGYHFFKYMREEHPEREVYYVIEENSVEAKNVEPFGNVLYFKSKDHIKKTLESTRIIASHHPDYLYPLRTSEFKNRVKGVKVFLQHGVMGTKNMVANYGKKATSGFNTDVFLVSSEFEKDMIVTDFGYNEKEVFATGLSRFDSLFKDDVLMKRQLLIIPTWRDWITSDEIFLESEYFERYQKLVNHPVLHELSEENGFEIIFCLHPNMQKFTAYFKDAPVRVISQGEVDVQRLIKESAIMITDYSSVAFDFSFLHKPVIYYQFDRNRFIGKRPSHLDLDNDLPGEIVNELDELLDRLAEYAKNDFVMKQKYIDKADRFIKYRDVHSNSRIFEVIQHAKKDQDTFIKVYNHPFLKLVMTRFRKSEYYFPVMKKAYKMMSRLLPVDKNLILFESGIGKQFADSPKYIYEELIKRDNKHKKVWVYNGNLPVKGKNTKLIKRLSPEYYYYLARAGYWINNQNFPTYISKRKETTYIQTWHGTPLKKMLFDIEQIQGRDEGYLNRVHAATKTWDYLISPSEYASTAFRSAFKYEGEILETGYPRNDLFYKEDASIIAESVSDKLKIPKGKKVILYAPTFRDNQTSKNNKFVFELKFDLERMKQALGDEYVLLLRMHVVISNNLSIPSEFGDFVMNVSNYSDIQELYLISDILITDYSSVMFDYANTARPILYYTYDLEDYRDNIRGFYMDFDKEAPGPFLKTTEELIDAITNINGINSEYKERYRLFREKYCGIEDGKATKRIVDKFFED</sequence>
<dbReference type="GO" id="GO:0047355">
    <property type="term" value="F:CDP-glycerol glycerophosphotransferase activity"/>
    <property type="evidence" value="ECO:0007669"/>
    <property type="project" value="InterPro"/>
</dbReference>
<feature type="domain" description="TarS C-terminal" evidence="7">
    <location>
        <begin position="178"/>
        <end position="322"/>
    </location>
</feature>
<comment type="similarity">
    <text evidence="2">Belongs to the CDP-glycerol glycerophosphotransferase family.</text>
</comment>
<evidence type="ECO:0000256" key="6">
    <source>
        <dbReference type="ARBA" id="ARBA00023136"/>
    </source>
</evidence>
<proteinExistence type="inferred from homology"/>
<evidence type="ECO:0000256" key="1">
    <source>
        <dbReference type="ARBA" id="ARBA00004202"/>
    </source>
</evidence>
<name>A0A120GQ78_9BACI</name>
<evidence type="ECO:0000256" key="5">
    <source>
        <dbReference type="ARBA" id="ARBA00022944"/>
    </source>
</evidence>
<dbReference type="Gene3D" id="3.40.50.12580">
    <property type="match status" value="2"/>
</dbReference>